<dbReference type="Proteomes" id="UP000292298">
    <property type="component" value="Unassembled WGS sequence"/>
</dbReference>
<proteinExistence type="predicted"/>
<feature type="transmembrane region" description="Helical" evidence="6">
    <location>
        <begin position="147"/>
        <end position="174"/>
    </location>
</feature>
<dbReference type="EMBL" id="SHLI01000001">
    <property type="protein sequence ID" value="RZU98281.1"/>
    <property type="molecule type" value="Genomic_DNA"/>
</dbReference>
<evidence type="ECO:0000256" key="3">
    <source>
        <dbReference type="ARBA" id="ARBA00022692"/>
    </source>
</evidence>
<feature type="transmembrane region" description="Helical" evidence="6">
    <location>
        <begin position="194"/>
        <end position="212"/>
    </location>
</feature>
<dbReference type="PIRSF" id="PIRSF035875">
    <property type="entry name" value="RNase_BN"/>
    <property type="match status" value="1"/>
</dbReference>
<evidence type="ECO:0000313" key="7">
    <source>
        <dbReference type="EMBL" id="RZU98281.1"/>
    </source>
</evidence>
<dbReference type="PANTHER" id="PTHR30213">
    <property type="entry name" value="INNER MEMBRANE PROTEIN YHJD"/>
    <property type="match status" value="1"/>
</dbReference>
<dbReference type="Pfam" id="PF03631">
    <property type="entry name" value="Virul_fac_BrkB"/>
    <property type="match status" value="1"/>
</dbReference>
<dbReference type="PANTHER" id="PTHR30213:SF1">
    <property type="entry name" value="INNER MEMBRANE PROTEIN YHJD"/>
    <property type="match status" value="1"/>
</dbReference>
<dbReference type="AlphaFoldDB" id="A0A4Q8CZ44"/>
<organism evidence="7 8">
    <name type="scientific">Spiribacter vilamensis</name>
    <dbReference type="NCBI Taxonomy" id="531306"/>
    <lineage>
        <taxon>Bacteria</taxon>
        <taxon>Pseudomonadati</taxon>
        <taxon>Pseudomonadota</taxon>
        <taxon>Gammaproteobacteria</taxon>
        <taxon>Chromatiales</taxon>
        <taxon>Ectothiorhodospiraceae</taxon>
        <taxon>Spiribacter</taxon>
    </lineage>
</organism>
<name>A0A4Q8CZ44_9GAMM</name>
<dbReference type="RefSeq" id="WP_130502613.1">
    <property type="nucleotide sequence ID" value="NZ_SHLI01000001.1"/>
</dbReference>
<reference evidence="7 8" key="1">
    <citation type="submission" date="2019-02" db="EMBL/GenBank/DDBJ databases">
        <title>Genomic Encyclopedia of Type Strains, Phase IV (KMG-IV): sequencing the most valuable type-strain genomes for metagenomic binning, comparative biology and taxonomic classification.</title>
        <authorList>
            <person name="Goeker M."/>
        </authorList>
    </citation>
    <scope>NUCLEOTIDE SEQUENCE [LARGE SCALE GENOMIC DNA]</scope>
    <source>
        <strain evidence="7 8">DSM 21056</strain>
    </source>
</reference>
<keyword evidence="5 6" id="KW-0472">Membrane</keyword>
<feature type="transmembrane region" description="Helical" evidence="6">
    <location>
        <begin position="224"/>
        <end position="245"/>
    </location>
</feature>
<evidence type="ECO:0000313" key="8">
    <source>
        <dbReference type="Proteomes" id="UP000292298"/>
    </source>
</evidence>
<dbReference type="OrthoDB" id="9797028at2"/>
<dbReference type="GO" id="GO:0005886">
    <property type="term" value="C:plasma membrane"/>
    <property type="evidence" value="ECO:0007669"/>
    <property type="project" value="UniProtKB-SubCell"/>
</dbReference>
<sequence length="293" mass="31114">MTFSSIRIASLRIARIALDAGNLWQSNNALGNAGALAFYTLFSLAPILIFVITAVGFLLGPEAAETRIVGQLQGFIGEEAAQAARQVIANTRIDRAGWLPTIAGLGAMTVGATAVFAQLQRSLNAIWGVTLQPTRRGRILMVLRNRLLSLLIVGLFGLSLLVTLVSSVVVRAVARFAADWLPFDVGLLTLLDTALTLSVMTILFAAIFRILPDVRLSWRDVMPGALITAILFMPGRQLMASYLTLTAPGSAYGAAGSLVVLLLWIYGSALIVLLGAAATRAIFTARGGVIVPR</sequence>
<evidence type="ECO:0000256" key="1">
    <source>
        <dbReference type="ARBA" id="ARBA00004651"/>
    </source>
</evidence>
<feature type="transmembrane region" description="Helical" evidence="6">
    <location>
        <begin position="251"/>
        <end position="276"/>
    </location>
</feature>
<comment type="caution">
    <text evidence="7">The sequence shown here is derived from an EMBL/GenBank/DDBJ whole genome shotgun (WGS) entry which is preliminary data.</text>
</comment>
<evidence type="ECO:0000256" key="2">
    <source>
        <dbReference type="ARBA" id="ARBA00022475"/>
    </source>
</evidence>
<evidence type="ECO:0000256" key="5">
    <source>
        <dbReference type="ARBA" id="ARBA00023136"/>
    </source>
</evidence>
<keyword evidence="4 6" id="KW-1133">Transmembrane helix</keyword>
<feature type="transmembrane region" description="Helical" evidence="6">
    <location>
        <begin position="36"/>
        <end position="59"/>
    </location>
</feature>
<dbReference type="InterPro" id="IPR017039">
    <property type="entry name" value="Virul_fac_BrkB"/>
</dbReference>
<gene>
    <name evidence="7" type="ORF">EV698_0525</name>
</gene>
<keyword evidence="2" id="KW-1003">Cell membrane</keyword>
<keyword evidence="3 6" id="KW-0812">Transmembrane</keyword>
<accession>A0A4Q8CZ44</accession>
<evidence type="ECO:0000256" key="6">
    <source>
        <dbReference type="SAM" id="Phobius"/>
    </source>
</evidence>
<protein>
    <submittedName>
        <fullName evidence="7">Membrane protein</fullName>
    </submittedName>
</protein>
<keyword evidence="8" id="KW-1185">Reference proteome</keyword>
<dbReference type="NCBIfam" id="TIGR00765">
    <property type="entry name" value="yihY_not_rbn"/>
    <property type="match status" value="1"/>
</dbReference>
<evidence type="ECO:0000256" key="4">
    <source>
        <dbReference type="ARBA" id="ARBA00022989"/>
    </source>
</evidence>
<comment type="subcellular location">
    <subcellularLocation>
        <location evidence="1">Cell membrane</location>
        <topology evidence="1">Multi-pass membrane protein</topology>
    </subcellularLocation>
</comment>